<name>A0A3N6NAX9_9BURK</name>
<evidence type="ECO:0000256" key="1">
    <source>
        <dbReference type="SAM" id="SignalP"/>
    </source>
</evidence>
<keyword evidence="3" id="KW-1185">Reference proteome</keyword>
<feature type="signal peptide" evidence="1">
    <location>
        <begin position="1"/>
        <end position="20"/>
    </location>
</feature>
<accession>A0A3N6NAX9</accession>
<comment type="caution">
    <text evidence="2">The sequence shown here is derived from an EMBL/GenBank/DDBJ whole genome shotgun (WGS) entry which is preliminary data.</text>
</comment>
<organism evidence="2 3">
    <name type="scientific">Paraburkholderia dinghuensis</name>
    <dbReference type="NCBI Taxonomy" id="2305225"/>
    <lineage>
        <taxon>Bacteria</taxon>
        <taxon>Pseudomonadati</taxon>
        <taxon>Pseudomonadota</taxon>
        <taxon>Betaproteobacteria</taxon>
        <taxon>Burkholderiales</taxon>
        <taxon>Burkholderiaceae</taxon>
        <taxon>Paraburkholderia</taxon>
    </lineage>
</organism>
<evidence type="ECO:0000313" key="2">
    <source>
        <dbReference type="EMBL" id="RQH05497.1"/>
    </source>
</evidence>
<dbReference type="AlphaFoldDB" id="A0A3N6NAX9"/>
<reference evidence="2 3" key="1">
    <citation type="submission" date="2018-11" db="EMBL/GenBank/DDBJ databases">
        <title>Paraburkholderia sp. DHOA04, isolated from soil.</title>
        <authorList>
            <person name="Gao Z.-H."/>
            <person name="Qiu L.-H."/>
            <person name="Fu J.-C."/>
        </authorList>
    </citation>
    <scope>NUCLEOTIDE SEQUENCE [LARGE SCALE GENOMIC DNA]</scope>
    <source>
        <strain evidence="2 3">DHOA04</strain>
    </source>
</reference>
<dbReference type="EMBL" id="RQIS01000010">
    <property type="protein sequence ID" value="RQH05497.1"/>
    <property type="molecule type" value="Genomic_DNA"/>
</dbReference>
<protein>
    <submittedName>
        <fullName evidence="2">Uncharacterized protein</fullName>
    </submittedName>
</protein>
<gene>
    <name evidence="2" type="ORF">D1Y85_15740</name>
</gene>
<feature type="chain" id="PRO_5017940978" evidence="1">
    <location>
        <begin position="21"/>
        <end position="89"/>
    </location>
</feature>
<sequence length="89" mass="9423">MNYPSRVITVLTCCVFTAMAPAGFQCCIAATGNADFDSAPDDSAQVPHAWGNTSLLRFDSLQISLAMQPALDDSIALCIPGLLCSLEVR</sequence>
<dbReference type="Proteomes" id="UP000272778">
    <property type="component" value="Unassembled WGS sequence"/>
</dbReference>
<keyword evidence="1" id="KW-0732">Signal</keyword>
<dbReference type="OrthoDB" id="9856984at2"/>
<evidence type="ECO:0000313" key="3">
    <source>
        <dbReference type="Proteomes" id="UP000272778"/>
    </source>
</evidence>
<proteinExistence type="predicted"/>
<dbReference type="RefSeq" id="WP_124151984.1">
    <property type="nucleotide sequence ID" value="NZ_RQIS01000010.1"/>
</dbReference>